<sequence>MCAWVYVYVHTRCKFFFKSKRVSTVLTYFPRRILRVAPILWPDWVAPLFEPACRPITVSPARNCSSVNSRLHSSAGLGPKYGPFHSGCLYVYEKARVNLCNAYSNFKND</sequence>
<evidence type="ECO:0000313" key="2">
    <source>
        <dbReference type="Proteomes" id="UP000053105"/>
    </source>
</evidence>
<protein>
    <submittedName>
        <fullName evidence="1">Uncharacterized protein</fullName>
    </submittedName>
</protein>
<evidence type="ECO:0000313" key="1">
    <source>
        <dbReference type="EMBL" id="KOX73454.1"/>
    </source>
</evidence>
<organism evidence="1 2">
    <name type="scientific">Melipona quadrifasciata</name>
    <dbReference type="NCBI Taxonomy" id="166423"/>
    <lineage>
        <taxon>Eukaryota</taxon>
        <taxon>Metazoa</taxon>
        <taxon>Ecdysozoa</taxon>
        <taxon>Arthropoda</taxon>
        <taxon>Hexapoda</taxon>
        <taxon>Insecta</taxon>
        <taxon>Pterygota</taxon>
        <taxon>Neoptera</taxon>
        <taxon>Endopterygota</taxon>
        <taxon>Hymenoptera</taxon>
        <taxon>Apocrita</taxon>
        <taxon>Aculeata</taxon>
        <taxon>Apoidea</taxon>
        <taxon>Anthophila</taxon>
        <taxon>Apidae</taxon>
        <taxon>Melipona</taxon>
    </lineage>
</organism>
<dbReference type="EMBL" id="KQ435798">
    <property type="protein sequence ID" value="KOX73454.1"/>
    <property type="molecule type" value="Genomic_DNA"/>
</dbReference>
<dbReference type="OrthoDB" id="10642136at2759"/>
<dbReference type="Proteomes" id="UP000053105">
    <property type="component" value="Unassembled WGS sequence"/>
</dbReference>
<reference evidence="1 2" key="1">
    <citation type="submission" date="2015-07" db="EMBL/GenBank/DDBJ databases">
        <title>The genome of Melipona quadrifasciata.</title>
        <authorList>
            <person name="Pan H."/>
            <person name="Kapheim K."/>
        </authorList>
    </citation>
    <scope>NUCLEOTIDE SEQUENCE [LARGE SCALE GENOMIC DNA]</scope>
    <source>
        <strain evidence="1">0111107301</strain>
        <tissue evidence="1">Whole body</tissue>
    </source>
</reference>
<keyword evidence="2" id="KW-1185">Reference proteome</keyword>
<gene>
    <name evidence="1" type="ORF">WN51_14500</name>
</gene>
<accession>A0A0N0BFK0</accession>
<name>A0A0N0BFK0_9HYME</name>
<dbReference type="AlphaFoldDB" id="A0A0N0BFK0"/>
<proteinExistence type="predicted"/>